<dbReference type="InterPro" id="IPR037235">
    <property type="entry name" value="TRCF-like_C_D7"/>
</dbReference>
<keyword evidence="5 12" id="KW-0347">Helicase</keyword>
<name>A0A7M1AZV5_9BACT</name>
<keyword evidence="1 9" id="KW-0963">Cytoplasm</keyword>
<dbReference type="Pfam" id="PF17757">
    <property type="entry name" value="UvrB_inter"/>
    <property type="match status" value="1"/>
</dbReference>
<feature type="domain" description="Helicase ATP-binding" evidence="10">
    <location>
        <begin position="496"/>
        <end position="655"/>
    </location>
</feature>
<dbReference type="PANTHER" id="PTHR47964:SF1">
    <property type="entry name" value="ATP-DEPENDENT DNA HELICASE HOMOLOG RECG, CHLOROPLASTIC"/>
    <property type="match status" value="1"/>
</dbReference>
<evidence type="ECO:0000256" key="8">
    <source>
        <dbReference type="ARBA" id="ARBA00023204"/>
    </source>
</evidence>
<dbReference type="Pfam" id="PF02559">
    <property type="entry name" value="CarD_TRCF_RID"/>
    <property type="match status" value="1"/>
</dbReference>
<dbReference type="InterPro" id="IPR005118">
    <property type="entry name" value="TRCF_C"/>
</dbReference>
<keyword evidence="6 9" id="KW-0067">ATP-binding</keyword>
<comment type="subcellular location">
    <subcellularLocation>
        <location evidence="9">Cytoplasm</location>
    </subcellularLocation>
</comment>
<dbReference type="AlphaFoldDB" id="A0A7M1AZV5"/>
<dbReference type="SMART" id="SM00490">
    <property type="entry name" value="HELICc"/>
    <property type="match status" value="1"/>
</dbReference>
<dbReference type="PROSITE" id="PS51194">
    <property type="entry name" value="HELICASE_CTER"/>
    <property type="match status" value="1"/>
</dbReference>
<protein>
    <recommendedName>
        <fullName evidence="9">Transcription-repair-coupling factor</fullName>
        <shortName evidence="9">TRCF</shortName>
        <ecNumber evidence="9">3.6.4.-</ecNumber>
    </recommendedName>
</protein>
<dbReference type="Pfam" id="PF00270">
    <property type="entry name" value="DEAD"/>
    <property type="match status" value="1"/>
</dbReference>
<dbReference type="InterPro" id="IPR027417">
    <property type="entry name" value="P-loop_NTPase"/>
</dbReference>
<dbReference type="InterPro" id="IPR003711">
    <property type="entry name" value="CarD-like/TRCF_RID"/>
</dbReference>
<dbReference type="SUPFAM" id="SSF143517">
    <property type="entry name" value="TRCF domain-like"/>
    <property type="match status" value="1"/>
</dbReference>
<dbReference type="SUPFAM" id="SSF141259">
    <property type="entry name" value="CarD-like"/>
    <property type="match status" value="1"/>
</dbReference>
<evidence type="ECO:0000256" key="3">
    <source>
        <dbReference type="ARBA" id="ARBA00022763"/>
    </source>
</evidence>
<sequence length="997" mass="112714">MSQAVLFNHFKNNAQKDALEVLVCEDAKEAYELENVAKFFGRDVVVFPDFRPAYGDDLRSYKEELHELSFALRKYYFCRKKPLVISPLKTLLFHLPKKELLGEMRLEFGSEINLKEFKEQMLYWGYTFVDMVQVAGEISHRGDIIDIFVPSSENPIRISLFDNEIEQIKSFALETQRTLGDDLESVEIRSAFYALDEASYNELHQKIQKSEFDALNKDVASLGFWHLDELAENFLAGKNVKLVRNLDNILKDAYGINNPQLPRDAFDLELLEENDAVKELVVVNAAQLLKVHPNKKVTLIAANNATIKQTGIYDTAGLTIVEAPYILNIITPDELVISLNKADKKRRRRKTSILLDDLKAGDYVVHEDYGVGIFEKIEKTEILGGVKDFIVIKYVGDDKILLPVENLDYIDRYIAGGGATPVLDRLGKGSFGKLKAKVKKRLLEIAGQIVNTAAARALIKAPKISLDKKELEQFQALSGFEYTDDQTQAVEEILGQMSSGHIMDRLLSGDVGFGKTEIALNTIYAAYKSGYQSAFIVPTTLLSAQHWRSLDARFKDLGIRYAKLDRFVTTKEKNAVIKGLASGEIDCVVGTHTLFGLEFKKLGVVIIDEEHKFGVKQKEKIKELYHNVHLLSMSATPIPRSLNQALSSIKTMSQLLTAPSERQGVRTFVKEYDEKLIKEVILRELRRGGQVFYVHNSIDHMPIKMGELQALLPDLRMLMLHSKISAVETEKELLKFEAGEYDVMIATSIIESGIHMPRVNTIIVDGADRFGIADLHQLRGRVGRGHNEGFAYFIVQNKENLTDEAKKRLLALESNSFLGSGSVLAHHDLEIRGGGNLVGDAQSGHIKNIGYSLYLRMLEDAIKELSNTAEGERAKVDVKLSISAFISDEIVQEDRLRLDIYRRLSQCENAVEIYEIEEEVIDRFGELDIPTKQFFELMVIKLLSLEKKIKTISNYGQNITFTYLNESKETIKSDSKDDDDIIKATLYYLRNSKPKVL</sequence>
<dbReference type="InterPro" id="IPR014001">
    <property type="entry name" value="Helicase_ATP-bd"/>
</dbReference>
<keyword evidence="4 9" id="KW-0378">Hydrolase</keyword>
<dbReference type="Proteomes" id="UP000593719">
    <property type="component" value="Chromosome"/>
</dbReference>
<keyword evidence="2 9" id="KW-0547">Nucleotide-binding</keyword>
<keyword evidence="13" id="KW-1185">Reference proteome</keyword>
<dbReference type="GO" id="GO:0005524">
    <property type="term" value="F:ATP binding"/>
    <property type="evidence" value="ECO:0007669"/>
    <property type="project" value="UniProtKB-UniRule"/>
</dbReference>
<dbReference type="SMART" id="SM01058">
    <property type="entry name" value="CarD_TRCF"/>
    <property type="match status" value="1"/>
</dbReference>
<dbReference type="InterPro" id="IPR001650">
    <property type="entry name" value="Helicase_C-like"/>
</dbReference>
<evidence type="ECO:0000256" key="5">
    <source>
        <dbReference type="ARBA" id="ARBA00022806"/>
    </source>
</evidence>
<dbReference type="SMART" id="SM00487">
    <property type="entry name" value="DEXDc"/>
    <property type="match status" value="1"/>
</dbReference>
<dbReference type="EC" id="3.6.4.-" evidence="9"/>
<feature type="domain" description="Helicase C-terminal" evidence="11">
    <location>
        <begin position="668"/>
        <end position="830"/>
    </location>
</feature>
<evidence type="ECO:0000256" key="7">
    <source>
        <dbReference type="ARBA" id="ARBA00023125"/>
    </source>
</evidence>
<proteinExistence type="inferred from homology"/>
<dbReference type="GO" id="GO:0005737">
    <property type="term" value="C:cytoplasm"/>
    <property type="evidence" value="ECO:0007669"/>
    <property type="project" value="UniProtKB-SubCell"/>
</dbReference>
<gene>
    <name evidence="9" type="primary">mfd</name>
    <name evidence="12" type="ORF">FJR45_03300</name>
</gene>
<dbReference type="Gene3D" id="3.40.50.300">
    <property type="entry name" value="P-loop containing nucleotide triphosphate hydrolases"/>
    <property type="match status" value="2"/>
</dbReference>
<keyword evidence="7 9" id="KW-0238">DNA-binding</keyword>
<dbReference type="InterPro" id="IPR011545">
    <property type="entry name" value="DEAD/DEAH_box_helicase_dom"/>
</dbReference>
<dbReference type="SUPFAM" id="SSF52540">
    <property type="entry name" value="P-loop containing nucleoside triphosphate hydrolases"/>
    <property type="match status" value="3"/>
</dbReference>
<evidence type="ECO:0000259" key="11">
    <source>
        <dbReference type="PROSITE" id="PS51194"/>
    </source>
</evidence>
<accession>A0A7M1AZV5</accession>
<dbReference type="EMBL" id="CP041235">
    <property type="protein sequence ID" value="QOP43029.1"/>
    <property type="molecule type" value="Genomic_DNA"/>
</dbReference>
<dbReference type="KEGG" id="ssei:FJR45_03300"/>
<dbReference type="HAMAP" id="MF_00969">
    <property type="entry name" value="TRCF"/>
    <property type="match status" value="1"/>
</dbReference>
<dbReference type="Pfam" id="PF03461">
    <property type="entry name" value="TRCF"/>
    <property type="match status" value="1"/>
</dbReference>
<dbReference type="Gene3D" id="3.40.50.11180">
    <property type="match status" value="1"/>
</dbReference>
<dbReference type="InterPro" id="IPR036101">
    <property type="entry name" value="CarD-like/TRCF_RID_sf"/>
</dbReference>
<reference evidence="12 13" key="1">
    <citation type="submission" date="2019-06" db="EMBL/GenBank/DDBJ databases">
        <title>Sulfurimonas gotlandica sp. nov., a chemoautotrophic and psychrotolerant epsilonproteobacterium isolated from a pelagic redoxcline, and an emended description of the genus Sulfurimonas.</title>
        <authorList>
            <person name="Wang S."/>
            <person name="Jiang L."/>
            <person name="Shao Z."/>
        </authorList>
    </citation>
    <scope>NUCLEOTIDE SEQUENCE [LARGE SCALE GENOMIC DNA]</scope>
    <source>
        <strain evidence="12 13">S2-6</strain>
    </source>
</reference>
<dbReference type="GO" id="GO:0003678">
    <property type="term" value="F:DNA helicase activity"/>
    <property type="evidence" value="ECO:0007669"/>
    <property type="project" value="TreeGrafter"/>
</dbReference>
<dbReference type="GO" id="GO:0016787">
    <property type="term" value="F:hydrolase activity"/>
    <property type="evidence" value="ECO:0007669"/>
    <property type="project" value="UniProtKB-KW"/>
</dbReference>
<dbReference type="PANTHER" id="PTHR47964">
    <property type="entry name" value="ATP-DEPENDENT DNA HELICASE HOMOLOG RECG, CHLOROPLASTIC"/>
    <property type="match status" value="1"/>
</dbReference>
<evidence type="ECO:0000256" key="6">
    <source>
        <dbReference type="ARBA" id="ARBA00022840"/>
    </source>
</evidence>
<dbReference type="PROSITE" id="PS51192">
    <property type="entry name" value="HELICASE_ATP_BIND_1"/>
    <property type="match status" value="1"/>
</dbReference>
<evidence type="ECO:0000256" key="4">
    <source>
        <dbReference type="ARBA" id="ARBA00022801"/>
    </source>
</evidence>
<comment type="similarity">
    <text evidence="9">In the N-terminal section; belongs to the UvrB family.</text>
</comment>
<evidence type="ECO:0000313" key="12">
    <source>
        <dbReference type="EMBL" id="QOP43029.1"/>
    </source>
</evidence>
<dbReference type="InterPro" id="IPR047112">
    <property type="entry name" value="RecG/Mfd"/>
</dbReference>
<dbReference type="InterPro" id="IPR004576">
    <property type="entry name" value="Mfd"/>
</dbReference>
<dbReference type="GO" id="GO:0000716">
    <property type="term" value="P:transcription-coupled nucleotide-excision repair, DNA damage recognition"/>
    <property type="evidence" value="ECO:0007669"/>
    <property type="project" value="UniProtKB-UniRule"/>
</dbReference>
<evidence type="ECO:0000256" key="9">
    <source>
        <dbReference type="HAMAP-Rule" id="MF_00969"/>
    </source>
</evidence>
<dbReference type="Gene3D" id="3.30.2060.10">
    <property type="entry name" value="Penicillin-binding protein 1b domain"/>
    <property type="match status" value="1"/>
</dbReference>
<dbReference type="RefSeq" id="WP_193151338.1">
    <property type="nucleotide sequence ID" value="NZ_CP041235.1"/>
</dbReference>
<comment type="similarity">
    <text evidence="9">In the C-terminal section; belongs to the helicase family. RecG subfamily.</text>
</comment>
<keyword evidence="8 9" id="KW-0234">DNA repair</keyword>
<organism evidence="12 13">
    <name type="scientific">Sulfurimonas sediminis</name>
    <dbReference type="NCBI Taxonomy" id="2590020"/>
    <lineage>
        <taxon>Bacteria</taxon>
        <taxon>Pseudomonadati</taxon>
        <taxon>Campylobacterota</taxon>
        <taxon>Epsilonproteobacteria</taxon>
        <taxon>Campylobacterales</taxon>
        <taxon>Sulfurimonadaceae</taxon>
        <taxon>Sulfurimonas</taxon>
    </lineage>
</organism>
<dbReference type="Gene3D" id="3.90.1150.50">
    <property type="entry name" value="Transcription-repair-coupling factor, D7 domain"/>
    <property type="match status" value="1"/>
</dbReference>
<evidence type="ECO:0000256" key="2">
    <source>
        <dbReference type="ARBA" id="ARBA00022741"/>
    </source>
</evidence>
<evidence type="ECO:0000259" key="10">
    <source>
        <dbReference type="PROSITE" id="PS51192"/>
    </source>
</evidence>
<evidence type="ECO:0000256" key="1">
    <source>
        <dbReference type="ARBA" id="ARBA00022490"/>
    </source>
</evidence>
<dbReference type="Gene3D" id="2.40.10.170">
    <property type="match status" value="1"/>
</dbReference>
<evidence type="ECO:0000313" key="13">
    <source>
        <dbReference type="Proteomes" id="UP000593719"/>
    </source>
</evidence>
<dbReference type="GO" id="GO:0006355">
    <property type="term" value="P:regulation of DNA-templated transcription"/>
    <property type="evidence" value="ECO:0007669"/>
    <property type="project" value="UniProtKB-UniRule"/>
</dbReference>
<dbReference type="InterPro" id="IPR041471">
    <property type="entry name" value="UvrB_inter"/>
</dbReference>
<dbReference type="GO" id="GO:0003684">
    <property type="term" value="F:damaged DNA binding"/>
    <property type="evidence" value="ECO:0007669"/>
    <property type="project" value="InterPro"/>
</dbReference>
<comment type="function">
    <text evidence="9">Couples transcription and DNA repair by recognizing RNA polymerase (RNAP) stalled at DNA lesions. Mediates ATP-dependent release of RNAP and its truncated transcript from the DNA, and recruitment of nucleotide excision repair machinery to the damaged site.</text>
</comment>
<keyword evidence="3 9" id="KW-0227">DNA damage</keyword>
<dbReference type="SMART" id="SM00982">
    <property type="entry name" value="TRCF"/>
    <property type="match status" value="1"/>
</dbReference>
<dbReference type="Pfam" id="PF00271">
    <property type="entry name" value="Helicase_C"/>
    <property type="match status" value="1"/>
</dbReference>